<dbReference type="GO" id="GO:0043190">
    <property type="term" value="C:ATP-binding cassette (ABC) transporter complex"/>
    <property type="evidence" value="ECO:0007669"/>
    <property type="project" value="TreeGrafter"/>
</dbReference>
<dbReference type="OrthoDB" id="9782163at2"/>
<dbReference type="AlphaFoldDB" id="A7I0T7"/>
<dbReference type="GO" id="GO:0016887">
    <property type="term" value="F:ATP hydrolysis activity"/>
    <property type="evidence" value="ECO:0007669"/>
    <property type="project" value="InterPro"/>
</dbReference>
<feature type="domain" description="ABC transporter" evidence="5">
    <location>
        <begin position="5"/>
        <end position="214"/>
    </location>
</feature>
<dbReference type="InterPro" id="IPR015856">
    <property type="entry name" value="ABC_transpr_CbiO/EcfA_su"/>
</dbReference>
<dbReference type="GO" id="GO:0005524">
    <property type="term" value="F:ATP binding"/>
    <property type="evidence" value="ECO:0007669"/>
    <property type="project" value="UniProtKB-KW"/>
</dbReference>
<keyword evidence="4 6" id="KW-0067">ATP-binding</keyword>
<dbReference type="CDD" id="cd03225">
    <property type="entry name" value="ABC_cobalt_CbiO_domain1"/>
    <property type="match status" value="1"/>
</dbReference>
<evidence type="ECO:0000256" key="3">
    <source>
        <dbReference type="ARBA" id="ARBA00022741"/>
    </source>
</evidence>
<organism evidence="6 7">
    <name type="scientific">Campylobacter hominis (strain ATCC BAA-381 / DSM 21671 / CCUG 45161 / LMG 19568 / NCTC 13146 / CH001A)</name>
    <dbReference type="NCBI Taxonomy" id="360107"/>
    <lineage>
        <taxon>Bacteria</taxon>
        <taxon>Pseudomonadati</taxon>
        <taxon>Campylobacterota</taxon>
        <taxon>Epsilonproteobacteria</taxon>
        <taxon>Campylobacterales</taxon>
        <taxon>Campylobacteraceae</taxon>
        <taxon>Campylobacter</taxon>
    </lineage>
</organism>
<dbReference type="eggNOG" id="COG1122">
    <property type="taxonomic scope" value="Bacteria"/>
</dbReference>
<dbReference type="InterPro" id="IPR003593">
    <property type="entry name" value="AAA+_ATPase"/>
</dbReference>
<evidence type="ECO:0000313" key="6">
    <source>
        <dbReference type="EMBL" id="ABS52373.1"/>
    </source>
</evidence>
<comment type="similarity">
    <text evidence="1">Belongs to the ABC transporter superfamily.</text>
</comment>
<dbReference type="PROSITE" id="PS50893">
    <property type="entry name" value="ABC_TRANSPORTER_2"/>
    <property type="match status" value="1"/>
</dbReference>
<evidence type="ECO:0000256" key="4">
    <source>
        <dbReference type="ARBA" id="ARBA00022840"/>
    </source>
</evidence>
<dbReference type="GO" id="GO:0042626">
    <property type="term" value="F:ATPase-coupled transmembrane transporter activity"/>
    <property type="evidence" value="ECO:0007669"/>
    <property type="project" value="TreeGrafter"/>
</dbReference>
<dbReference type="RefSeq" id="WP_012108415.1">
    <property type="nucleotide sequence ID" value="NC_009714.1"/>
</dbReference>
<dbReference type="SMART" id="SM00382">
    <property type="entry name" value="AAA"/>
    <property type="match status" value="1"/>
</dbReference>
<dbReference type="EMBL" id="CP000776">
    <property type="protein sequence ID" value="ABS52373.1"/>
    <property type="molecule type" value="Genomic_DNA"/>
</dbReference>
<keyword evidence="2" id="KW-0813">Transport</keyword>
<protein>
    <submittedName>
        <fullName evidence="6">Cobalt import ATP-binding protein CbiO</fullName>
        <ecNumber evidence="6">3.6.3.-</ecNumber>
    </submittedName>
</protein>
<dbReference type="PROSITE" id="PS00211">
    <property type="entry name" value="ABC_TRANSPORTER_1"/>
    <property type="match status" value="1"/>
</dbReference>
<dbReference type="InterPro" id="IPR050095">
    <property type="entry name" value="ECF_ABC_transporter_ATP-bd"/>
</dbReference>
<evidence type="ECO:0000256" key="2">
    <source>
        <dbReference type="ARBA" id="ARBA00022448"/>
    </source>
</evidence>
<dbReference type="InterPro" id="IPR017871">
    <property type="entry name" value="ABC_transporter-like_CS"/>
</dbReference>
<dbReference type="Pfam" id="PF00005">
    <property type="entry name" value="ABC_tran"/>
    <property type="match status" value="1"/>
</dbReference>
<dbReference type="SUPFAM" id="SSF52540">
    <property type="entry name" value="P-loop containing nucleoside triphosphate hydrolases"/>
    <property type="match status" value="1"/>
</dbReference>
<dbReference type="PANTHER" id="PTHR43553">
    <property type="entry name" value="HEAVY METAL TRANSPORTER"/>
    <property type="match status" value="1"/>
</dbReference>
<dbReference type="EC" id="3.6.3.-" evidence="6"/>
<keyword evidence="7" id="KW-1185">Reference proteome</keyword>
<proteinExistence type="inferred from homology"/>
<dbReference type="STRING" id="360107.CHAB381_0540"/>
<dbReference type="Gene3D" id="3.40.50.300">
    <property type="entry name" value="P-loop containing nucleotide triphosphate hydrolases"/>
    <property type="match status" value="1"/>
</dbReference>
<reference evidence="7" key="1">
    <citation type="submission" date="2007-07" db="EMBL/GenBank/DDBJ databases">
        <title>Complete genome sequence of Campylobacter hominis ATCC BAA-381, a commensal isolated from the human gastrointestinal tract.</title>
        <authorList>
            <person name="Fouts D.E."/>
            <person name="Mongodin E.F."/>
            <person name="Puiu D."/>
            <person name="Sebastian Y."/>
            <person name="Miller W.G."/>
            <person name="Mandrell R.E."/>
            <person name="Nelson K.E."/>
        </authorList>
    </citation>
    <scope>NUCLEOTIDE SEQUENCE [LARGE SCALE GENOMIC DNA]</scope>
    <source>
        <strain evidence="7">ATCC BAA-381 / LMG 19568 / NCTC 13146 / CH001A</strain>
    </source>
</reference>
<name>A7I0T7_CAMHC</name>
<accession>A7I0T7</accession>
<keyword evidence="3" id="KW-0547">Nucleotide-binding</keyword>
<evidence type="ECO:0000313" key="7">
    <source>
        <dbReference type="Proteomes" id="UP000002407"/>
    </source>
</evidence>
<dbReference type="KEGG" id="cha:CHAB381_0540"/>
<evidence type="ECO:0000259" key="5">
    <source>
        <dbReference type="PROSITE" id="PS50893"/>
    </source>
</evidence>
<dbReference type="PANTHER" id="PTHR43553:SF24">
    <property type="entry name" value="ENERGY-COUPLING FACTOR TRANSPORTER ATP-BINDING PROTEIN ECFA1"/>
    <property type="match status" value="1"/>
</dbReference>
<sequence>MSCSVSLKNVTAKIGERTLFENLNLSIGHKEKIAIIGANGVGKTTLLEIIAGLNANFDGDIELFHENVNDPKIYSKYRRLVGFLFQNSDEQFICPNVFDDIAFGLLASGVSQSEAKKRAEFMLNELEISHLKDKIVYNLSGGEKKLVALAGVLVMEPKILLFDEPTGGLDENMQKRLTKILQKLEKSIIIVSHDRAFLECVVTKFYTLTPNGLIS</sequence>
<gene>
    <name evidence="6" type="ordered locus">CHAB381_0540</name>
</gene>
<dbReference type="InterPro" id="IPR003439">
    <property type="entry name" value="ABC_transporter-like_ATP-bd"/>
</dbReference>
<dbReference type="HOGENOM" id="CLU_000604_1_22_7"/>
<keyword evidence="6" id="KW-0378">Hydrolase</keyword>
<evidence type="ECO:0000256" key="1">
    <source>
        <dbReference type="ARBA" id="ARBA00005417"/>
    </source>
</evidence>
<dbReference type="Proteomes" id="UP000002407">
    <property type="component" value="Chromosome"/>
</dbReference>
<dbReference type="InterPro" id="IPR027417">
    <property type="entry name" value="P-loop_NTPase"/>
</dbReference>